<sequence length="364" mass="38610">MAAPRSQDVPRREVGGGRCRSDADAPEAAAPGPLAAQRRIPRRTGSARRGARSGARRPSGADPAQGRLESGERQSGMAGLPDLAGGSGRGTGRSRTGGAGHHRPGGPALRSRPRVRLVRRRAGDTEHPAVHQRCAGGEDAPDRAGQALARSGRFAGARVVHRSRGGQGEPRVARRGGGDPHHGAGTRSHRHGPTGLRPRTRRRTAARRRQESAGTRCRSRTGSALRTGSLHTGTSDPVPGRAPARRARAGSGRSRSHGPRRIRESTDRPQVRRSETPGPGSRARSRAGPGDRQEPGARPRSPADRGEDGQGRRPRGRGRAGLGHRGQLRSDRLVPLGSADVPGRCRRCRSFPRPPRLRAHSEPG</sequence>
<dbReference type="EMBL" id="FOUP01000002">
    <property type="protein sequence ID" value="SFN03249.1"/>
    <property type="molecule type" value="Genomic_DNA"/>
</dbReference>
<dbReference type="AlphaFoldDB" id="A0A1I4VQF7"/>
<proteinExistence type="predicted"/>
<evidence type="ECO:0000313" key="3">
    <source>
        <dbReference type="EMBL" id="SFN03249.1"/>
    </source>
</evidence>
<feature type="compositionally biased region" description="Polar residues" evidence="1">
    <location>
        <begin position="220"/>
        <end position="235"/>
    </location>
</feature>
<feature type="compositionally biased region" description="Basic residues" evidence="1">
    <location>
        <begin position="111"/>
        <end position="120"/>
    </location>
</feature>
<feature type="compositionally biased region" description="Basic residues" evidence="1">
    <location>
        <begin position="243"/>
        <end position="260"/>
    </location>
</feature>
<feature type="compositionally biased region" description="Basic residues" evidence="1">
    <location>
        <begin position="187"/>
        <end position="207"/>
    </location>
</feature>
<name>A0A1I4VQF7_9PSEU</name>
<reference evidence="3 4" key="1">
    <citation type="submission" date="2016-10" db="EMBL/GenBank/DDBJ databases">
        <authorList>
            <person name="de Groot N.N."/>
        </authorList>
    </citation>
    <scope>NUCLEOTIDE SEQUENCE [LARGE SCALE GENOMIC DNA]</scope>
    <source>
        <strain evidence="3 4">CPCC 201259</strain>
    </source>
</reference>
<feature type="compositionally biased region" description="Basic and acidic residues" evidence="1">
    <location>
        <begin position="289"/>
        <end position="311"/>
    </location>
</feature>
<organism evidence="3 4">
    <name type="scientific">Saccharopolyspora antimicrobica</name>
    <dbReference type="NCBI Taxonomy" id="455193"/>
    <lineage>
        <taxon>Bacteria</taxon>
        <taxon>Bacillati</taxon>
        <taxon>Actinomycetota</taxon>
        <taxon>Actinomycetes</taxon>
        <taxon>Pseudonocardiales</taxon>
        <taxon>Pseudonocardiaceae</taxon>
        <taxon>Saccharopolyspora</taxon>
    </lineage>
</organism>
<feature type="region of interest" description="Disordered" evidence="1">
    <location>
        <begin position="1"/>
        <end position="364"/>
    </location>
</feature>
<evidence type="ECO:0000313" key="2">
    <source>
        <dbReference type="EMBL" id="RKT87270.1"/>
    </source>
</evidence>
<dbReference type="Proteomes" id="UP000270697">
    <property type="component" value="Unassembled WGS sequence"/>
</dbReference>
<protein>
    <submittedName>
        <fullName evidence="3">Uncharacterized protein</fullName>
    </submittedName>
</protein>
<dbReference type="Proteomes" id="UP000199398">
    <property type="component" value="Unassembled WGS sequence"/>
</dbReference>
<feature type="compositionally biased region" description="Low complexity" evidence="1">
    <location>
        <begin position="26"/>
        <end position="36"/>
    </location>
</feature>
<keyword evidence="5" id="KW-1185">Reference proteome</keyword>
<feature type="compositionally biased region" description="Basic residues" evidence="1">
    <location>
        <begin position="39"/>
        <end position="55"/>
    </location>
</feature>
<accession>A0A1I4VQF7</accession>
<feature type="compositionally biased region" description="Basic and acidic residues" evidence="1">
    <location>
        <begin position="8"/>
        <end position="23"/>
    </location>
</feature>
<evidence type="ECO:0000313" key="5">
    <source>
        <dbReference type="Proteomes" id="UP000270697"/>
    </source>
</evidence>
<feature type="compositionally biased region" description="Basic residues" evidence="1">
    <location>
        <begin position="344"/>
        <end position="358"/>
    </location>
</feature>
<evidence type="ECO:0000313" key="4">
    <source>
        <dbReference type="Proteomes" id="UP000199398"/>
    </source>
</evidence>
<feature type="compositionally biased region" description="Gly residues" evidence="1">
    <location>
        <begin position="85"/>
        <end position="99"/>
    </location>
</feature>
<reference evidence="2 5" key="2">
    <citation type="submission" date="2018-10" db="EMBL/GenBank/DDBJ databases">
        <title>Sequencing the genomes of 1000 actinobacteria strains.</title>
        <authorList>
            <person name="Klenk H.-P."/>
        </authorList>
    </citation>
    <scope>NUCLEOTIDE SEQUENCE [LARGE SCALE GENOMIC DNA]</scope>
    <source>
        <strain evidence="2 5">DSM 45119</strain>
    </source>
</reference>
<evidence type="ECO:0000256" key="1">
    <source>
        <dbReference type="SAM" id="MobiDB-lite"/>
    </source>
</evidence>
<feature type="compositionally biased region" description="Basic and acidic residues" evidence="1">
    <location>
        <begin position="261"/>
        <end position="275"/>
    </location>
</feature>
<gene>
    <name evidence="2" type="ORF">ATL45_5672</name>
    <name evidence="3" type="ORF">SAMN05421805_102315</name>
</gene>
<dbReference type="EMBL" id="RBXX01000002">
    <property type="protein sequence ID" value="RKT87270.1"/>
    <property type="molecule type" value="Genomic_DNA"/>
</dbReference>